<evidence type="ECO:0000259" key="9">
    <source>
        <dbReference type="PROSITE" id="PS01186"/>
    </source>
</evidence>
<dbReference type="Pfam" id="PF12036">
    <property type="entry name" value="DUF3522"/>
    <property type="match status" value="1"/>
</dbReference>
<comment type="subcellular location">
    <subcellularLocation>
        <location evidence="1">Cell membrane</location>
        <topology evidence="1">Multi-pass membrane protein</topology>
    </subcellularLocation>
</comment>
<feature type="transmembrane region" description="Helical" evidence="7">
    <location>
        <begin position="777"/>
        <end position="796"/>
    </location>
</feature>
<keyword evidence="3" id="KW-1003">Cell membrane</keyword>
<feature type="transmembrane region" description="Helical" evidence="7">
    <location>
        <begin position="633"/>
        <end position="658"/>
    </location>
</feature>
<evidence type="ECO:0000256" key="7">
    <source>
        <dbReference type="SAM" id="Phobius"/>
    </source>
</evidence>
<dbReference type="PROSITE" id="PS01186">
    <property type="entry name" value="EGF_2"/>
    <property type="match status" value="1"/>
</dbReference>
<name>A0A835Z3I3_9STRA</name>
<keyword evidence="8" id="KW-0732">Signal</keyword>
<evidence type="ECO:0000256" key="6">
    <source>
        <dbReference type="ARBA" id="ARBA00023136"/>
    </source>
</evidence>
<dbReference type="Proteomes" id="UP000664859">
    <property type="component" value="Unassembled WGS sequence"/>
</dbReference>
<organism evidence="10 11">
    <name type="scientific">Tribonema minus</name>
    <dbReference type="NCBI Taxonomy" id="303371"/>
    <lineage>
        <taxon>Eukaryota</taxon>
        <taxon>Sar</taxon>
        <taxon>Stramenopiles</taxon>
        <taxon>Ochrophyta</taxon>
        <taxon>PX clade</taxon>
        <taxon>Xanthophyceae</taxon>
        <taxon>Tribonematales</taxon>
        <taxon>Tribonemataceae</taxon>
        <taxon>Tribonema</taxon>
    </lineage>
</organism>
<comment type="caution">
    <text evidence="10">The sequence shown here is derived from an EMBL/GenBank/DDBJ whole genome shotgun (WGS) entry which is preliminary data.</text>
</comment>
<sequence>MRHSARLLLVLANWLRLQQARAQTNTSYAGSIAFDDIDWIEVPTAVAQTTRYAIVVDSCGGLTTVLARFGALPQPSEHDFVMPLQPLEHGLCGVNASSTPLTRQGLWYFGLAGGLPLHGSRYFGAAPAQLRFEALVELVPAPLGNCCLDQGREGAVAVTQPTAPLTAGASAAITAAQPAHALHWANSTSPLSYVGVAALADGESFTGNLYFSVISNGTAVTGSLHVCAAQGQAALPSHASCEMVILNGTGVTADAVLPLSGNNGTGPWHISAILLNDDAALEDVVSLLEVPNAEWVNASDRERDTWPSCVCDVGTDSGYLLQMAAIGAPECELGWAHAAYGAVAGNACTQRVRTTSEIAAGGAERAFIGDMAVLAPFLSQQTPDANAQESECHSELWHNISAETSLVQWQGPVSAAGDGPIGAEIEVRLLVYSYNASQAAETAVNGHWNMGVAGGCDLPDIPLKVSMSITIDLAGGAAETLQLNTADADYVKFADSDDGSIGSYQWFAQPPPLAGTVLTITVALSSKAIATFPQDGAVMVQPMVSFTRCSSQACPQSKGSCSVSMGTAEGVLVGTCYCKYGWGGEGCADRLVSTQTIALQAAALVLTNLAVVPSVVLAYRLRKVTDSAAGPGAVFGVAGASSALYHLCDIGIACIGGLRYGAIQSLDILFSYMSSAAVATYLAYWPPGTSYLVPALYTVVFSLFMLASVDGPVQAANVIIGFIIVGTLLVLSWGVQIVRKATALKVASSTQTVPSTWMHCLRNAVVAVLVTPGHFDLRMLACGVALLVAAMVTFALQGNVHYALTHSCWHVLSLASTYFFLRARQWHGSDGSQLMPNGADANPTQCLFDVEEDRADEG</sequence>
<dbReference type="PANTHER" id="PTHR14319">
    <property type="entry name" value="FIVE-SPAN TRANSMEMBRANE PROTEIN M83"/>
    <property type="match status" value="1"/>
</dbReference>
<dbReference type="InterPro" id="IPR000742">
    <property type="entry name" value="EGF"/>
</dbReference>
<evidence type="ECO:0000313" key="10">
    <source>
        <dbReference type="EMBL" id="KAG5186917.1"/>
    </source>
</evidence>
<dbReference type="EMBL" id="JAFCMP010000101">
    <property type="protein sequence ID" value="KAG5186917.1"/>
    <property type="molecule type" value="Genomic_DNA"/>
</dbReference>
<evidence type="ECO:0000256" key="5">
    <source>
        <dbReference type="ARBA" id="ARBA00022989"/>
    </source>
</evidence>
<dbReference type="InterPro" id="IPR021910">
    <property type="entry name" value="NGX6/PGAP6/MYMK"/>
</dbReference>
<feature type="transmembrane region" description="Helical" evidence="7">
    <location>
        <begin position="691"/>
        <end position="709"/>
    </location>
</feature>
<evidence type="ECO:0000256" key="3">
    <source>
        <dbReference type="ARBA" id="ARBA00022475"/>
    </source>
</evidence>
<keyword evidence="4 7" id="KW-0812">Transmembrane</keyword>
<keyword evidence="6 7" id="KW-0472">Membrane</keyword>
<accession>A0A835Z3I3</accession>
<dbReference type="AlphaFoldDB" id="A0A835Z3I3"/>
<dbReference type="PANTHER" id="PTHR14319:SF3">
    <property type="entry name" value="TRANSMEMBRANE PROTEIN-LIKE PROTEIN"/>
    <property type="match status" value="1"/>
</dbReference>
<gene>
    <name evidence="10" type="ORF">JKP88DRAFT_262497</name>
</gene>
<dbReference type="GO" id="GO:0005886">
    <property type="term" value="C:plasma membrane"/>
    <property type="evidence" value="ECO:0007669"/>
    <property type="project" value="UniProtKB-SubCell"/>
</dbReference>
<evidence type="ECO:0000256" key="8">
    <source>
        <dbReference type="SAM" id="SignalP"/>
    </source>
</evidence>
<evidence type="ECO:0000313" key="11">
    <source>
        <dbReference type="Proteomes" id="UP000664859"/>
    </source>
</evidence>
<feature type="domain" description="EGF-like" evidence="9">
    <location>
        <begin position="576"/>
        <end position="587"/>
    </location>
</feature>
<reference evidence="10" key="1">
    <citation type="submission" date="2021-02" db="EMBL/GenBank/DDBJ databases">
        <title>First Annotated Genome of the Yellow-green Alga Tribonema minus.</title>
        <authorList>
            <person name="Mahan K.M."/>
        </authorList>
    </citation>
    <scope>NUCLEOTIDE SEQUENCE</scope>
    <source>
        <strain evidence="10">UTEX B ZZ1240</strain>
    </source>
</reference>
<evidence type="ECO:0000256" key="1">
    <source>
        <dbReference type="ARBA" id="ARBA00004651"/>
    </source>
</evidence>
<proteinExistence type="inferred from homology"/>
<feature type="signal peptide" evidence="8">
    <location>
        <begin position="1"/>
        <end position="22"/>
    </location>
</feature>
<feature type="transmembrane region" description="Helical" evidence="7">
    <location>
        <begin position="715"/>
        <end position="735"/>
    </location>
</feature>
<keyword evidence="5 7" id="KW-1133">Transmembrane helix</keyword>
<feature type="transmembrane region" description="Helical" evidence="7">
    <location>
        <begin position="597"/>
        <end position="621"/>
    </location>
</feature>
<feature type="transmembrane region" description="Helical" evidence="7">
    <location>
        <begin position="664"/>
        <end position="684"/>
    </location>
</feature>
<evidence type="ECO:0000256" key="2">
    <source>
        <dbReference type="ARBA" id="ARBA00005542"/>
    </source>
</evidence>
<comment type="similarity">
    <text evidence="2">Belongs to the TMEM8 family.</text>
</comment>
<protein>
    <recommendedName>
        <fullName evidence="9">EGF-like domain-containing protein</fullName>
    </recommendedName>
</protein>
<evidence type="ECO:0000256" key="4">
    <source>
        <dbReference type="ARBA" id="ARBA00022692"/>
    </source>
</evidence>
<keyword evidence="11" id="KW-1185">Reference proteome</keyword>
<feature type="chain" id="PRO_5032485499" description="EGF-like domain-containing protein" evidence="8">
    <location>
        <begin position="23"/>
        <end position="858"/>
    </location>
</feature>